<dbReference type="GeneID" id="120261987"/>
<dbReference type="RefSeq" id="XP_039125951.1">
    <property type="nucleotide sequence ID" value="XM_039270017.1"/>
</dbReference>
<dbReference type="InterPro" id="IPR035595">
    <property type="entry name" value="UDP_glycos_trans_CS"/>
</dbReference>
<keyword evidence="7" id="KW-1185">Reference proteome</keyword>
<evidence type="ECO:0000256" key="2">
    <source>
        <dbReference type="ARBA" id="ARBA00022679"/>
    </source>
</evidence>
<dbReference type="PANTHER" id="PTHR11926:SF970">
    <property type="entry name" value="GLYCOSYLTRANSFERASE"/>
    <property type="match status" value="1"/>
</dbReference>
<comment type="similarity">
    <text evidence="1 3">Belongs to the UDP-glycosyltransferase family.</text>
</comment>
<dbReference type="GO" id="GO:0080044">
    <property type="term" value="F:quercetin 7-O-glucosyltransferase activity"/>
    <property type="evidence" value="ECO:0007669"/>
    <property type="project" value="TreeGrafter"/>
</dbReference>
<dbReference type="InterPro" id="IPR058980">
    <property type="entry name" value="Glyco_transf_N"/>
</dbReference>
<keyword evidence="5" id="KW-0472">Membrane</keyword>
<evidence type="ECO:0000256" key="3">
    <source>
        <dbReference type="RuleBase" id="RU003718"/>
    </source>
</evidence>
<name>A0AB40BF20_DIOCR</name>
<keyword evidence="3" id="KW-0328">Glycosyltransferase</keyword>
<proteinExistence type="inferred from homology"/>
<dbReference type="EC" id="2.4.1.-" evidence="4"/>
<sequence>MASSPQRPHAVIIPYPAQGHITPMLHLAKLLHLHGFFITYVNSIYNHQRLLRSRPSSQFLHPLNDFRFEAIPDGLPPSDDTDITQDIPQLCLSTRDNCGSPLMDLVMKLNDSDGVPLVTCIIADVFMSFTLKVGEKLGIPVLLCVTMSACGFMAYLHFFELIQRGYTPLKDESYLSNGYLETSIGWIPGMKDMRLKDFPSFIRTTNRDDIMLNFDGGEAQNAYKAWGVIINTYYELEKDVIDAMKLMFPHLYTIGPLFRFASQIDDEKMKSIGSNLWKEDTTCIDWLDKQKVGSVVYVNFGSITVMTKEQLGEFAWGLANSKHPFLWVIRPDLVAGEKAMLPEGFIEETKGRGVMASWCPQEQVLSHPSLGVFLTHSGWNSTLESICNGVPMICWPFFAEQPTNCRYVCREWGVGIEIDGNVRRDEVEELVREMMEGEKGKEMRLKVKEWKEKSEDTVKYGGSSYESINKLVNDLMIN</sequence>
<evidence type="ECO:0000256" key="1">
    <source>
        <dbReference type="ARBA" id="ARBA00009995"/>
    </source>
</evidence>
<evidence type="ECO:0000313" key="8">
    <source>
        <dbReference type="RefSeq" id="XP_039125951.1"/>
    </source>
</evidence>
<dbReference type="GO" id="GO:0080043">
    <property type="term" value="F:quercetin 3-O-glucosyltransferase activity"/>
    <property type="evidence" value="ECO:0007669"/>
    <property type="project" value="TreeGrafter"/>
</dbReference>
<dbReference type="CDD" id="cd03784">
    <property type="entry name" value="GT1_Gtf-like"/>
    <property type="match status" value="1"/>
</dbReference>
<dbReference type="FunFam" id="3.40.50.2000:FF:000027">
    <property type="entry name" value="Glycosyltransferase"/>
    <property type="match status" value="1"/>
</dbReference>
<reference evidence="8" key="1">
    <citation type="submission" date="2025-08" db="UniProtKB">
        <authorList>
            <consortium name="RefSeq"/>
        </authorList>
    </citation>
    <scope>IDENTIFICATION</scope>
</reference>
<gene>
    <name evidence="8" type="primary">LOC120261987</name>
</gene>
<dbReference type="Proteomes" id="UP001515500">
    <property type="component" value="Chromosome 5"/>
</dbReference>
<dbReference type="InterPro" id="IPR002213">
    <property type="entry name" value="UDP_glucos_trans"/>
</dbReference>
<keyword evidence="5" id="KW-0812">Transmembrane</keyword>
<dbReference type="PROSITE" id="PS00375">
    <property type="entry name" value="UDPGT"/>
    <property type="match status" value="1"/>
</dbReference>
<evidence type="ECO:0000256" key="4">
    <source>
        <dbReference type="RuleBase" id="RU362057"/>
    </source>
</evidence>
<dbReference type="Pfam" id="PF26168">
    <property type="entry name" value="Glyco_transf_N"/>
    <property type="match status" value="1"/>
</dbReference>
<dbReference type="AlphaFoldDB" id="A0AB40BF20"/>
<dbReference type="Gene3D" id="3.40.50.2000">
    <property type="entry name" value="Glycogen Phosphorylase B"/>
    <property type="match status" value="2"/>
</dbReference>
<evidence type="ECO:0000259" key="6">
    <source>
        <dbReference type="Pfam" id="PF26168"/>
    </source>
</evidence>
<evidence type="ECO:0000256" key="5">
    <source>
        <dbReference type="SAM" id="Phobius"/>
    </source>
</evidence>
<dbReference type="PANTHER" id="PTHR11926">
    <property type="entry name" value="GLUCOSYL/GLUCURONOSYL TRANSFERASES"/>
    <property type="match status" value="1"/>
</dbReference>
<protein>
    <recommendedName>
        <fullName evidence="4">Glycosyltransferase</fullName>
        <ecNumber evidence="4">2.4.1.-</ecNumber>
    </recommendedName>
</protein>
<dbReference type="SUPFAM" id="SSF53756">
    <property type="entry name" value="UDP-Glycosyltransferase/glycogen phosphorylase"/>
    <property type="match status" value="1"/>
</dbReference>
<accession>A0AB40BF20</accession>
<organism evidence="7 8">
    <name type="scientific">Dioscorea cayennensis subsp. rotundata</name>
    <name type="common">White Guinea yam</name>
    <name type="synonym">Dioscorea rotundata</name>
    <dbReference type="NCBI Taxonomy" id="55577"/>
    <lineage>
        <taxon>Eukaryota</taxon>
        <taxon>Viridiplantae</taxon>
        <taxon>Streptophyta</taxon>
        <taxon>Embryophyta</taxon>
        <taxon>Tracheophyta</taxon>
        <taxon>Spermatophyta</taxon>
        <taxon>Magnoliopsida</taxon>
        <taxon>Liliopsida</taxon>
        <taxon>Dioscoreales</taxon>
        <taxon>Dioscoreaceae</taxon>
        <taxon>Dioscorea</taxon>
    </lineage>
</organism>
<feature type="transmembrane region" description="Helical" evidence="5">
    <location>
        <begin position="137"/>
        <end position="158"/>
    </location>
</feature>
<feature type="domain" description="Glycosyltransferase N-terminal" evidence="6">
    <location>
        <begin position="11"/>
        <end position="71"/>
    </location>
</feature>
<evidence type="ECO:0000313" key="7">
    <source>
        <dbReference type="Proteomes" id="UP001515500"/>
    </source>
</evidence>
<keyword evidence="2 3" id="KW-0808">Transferase</keyword>
<dbReference type="FunFam" id="3.40.50.2000:FF:000055">
    <property type="entry name" value="Glycosyltransferase"/>
    <property type="match status" value="1"/>
</dbReference>
<keyword evidence="5" id="KW-1133">Transmembrane helix</keyword>
<dbReference type="Pfam" id="PF00201">
    <property type="entry name" value="UDPGT"/>
    <property type="match status" value="1"/>
</dbReference>